<dbReference type="InterPro" id="IPR052651">
    <property type="entry name" value="WDR81"/>
</dbReference>
<evidence type="ECO:0000313" key="2">
    <source>
        <dbReference type="Proteomes" id="UP000274429"/>
    </source>
</evidence>
<gene>
    <name evidence="1" type="ORF">TTAC_LOCUS3181</name>
</gene>
<dbReference type="PANTHER" id="PTHR44662">
    <property type="entry name" value="WD REPEAT-CONTAINING PROTEIN 81"/>
    <property type="match status" value="1"/>
</dbReference>
<dbReference type="InterPro" id="IPR015943">
    <property type="entry name" value="WD40/YVTN_repeat-like_dom_sf"/>
</dbReference>
<dbReference type="SMART" id="SM00320">
    <property type="entry name" value="WD40"/>
    <property type="match status" value="2"/>
</dbReference>
<dbReference type="WBParaSite" id="TTAC_0000319601-mRNA-1">
    <property type="protein sequence ID" value="TTAC_0000319601-mRNA-1"/>
    <property type="gene ID" value="TTAC_0000319601"/>
</dbReference>
<reference evidence="1 2" key="2">
    <citation type="submission" date="2018-11" db="EMBL/GenBank/DDBJ databases">
        <authorList>
            <consortium name="Pathogen Informatics"/>
        </authorList>
    </citation>
    <scope>NUCLEOTIDE SEQUENCE [LARGE SCALE GENOMIC DNA]</scope>
</reference>
<dbReference type="SUPFAM" id="SSF50978">
    <property type="entry name" value="WD40 repeat-like"/>
    <property type="match status" value="1"/>
</dbReference>
<evidence type="ECO:0000313" key="3">
    <source>
        <dbReference type="WBParaSite" id="TTAC_0000319601-mRNA-1"/>
    </source>
</evidence>
<dbReference type="Gene3D" id="2.130.10.10">
    <property type="entry name" value="YVTN repeat-like/Quinoprotein amine dehydrogenase"/>
    <property type="match status" value="1"/>
</dbReference>
<dbReference type="InterPro" id="IPR036322">
    <property type="entry name" value="WD40_repeat_dom_sf"/>
</dbReference>
<dbReference type="Proteomes" id="UP000274429">
    <property type="component" value="Unassembled WGS sequence"/>
</dbReference>
<dbReference type="GO" id="GO:0005739">
    <property type="term" value="C:mitochondrion"/>
    <property type="evidence" value="ECO:0007669"/>
    <property type="project" value="TreeGrafter"/>
</dbReference>
<keyword evidence="2" id="KW-1185">Reference proteome</keyword>
<dbReference type="GO" id="GO:0035014">
    <property type="term" value="F:phosphatidylinositol 3-kinase regulator activity"/>
    <property type="evidence" value="ECO:0007669"/>
    <property type="project" value="TreeGrafter"/>
</dbReference>
<dbReference type="PANTHER" id="PTHR44662:SF1">
    <property type="entry name" value="WD REPEAT-CONTAINING PROTEIN 81"/>
    <property type="match status" value="1"/>
</dbReference>
<reference evidence="3" key="1">
    <citation type="submission" date="2017-02" db="UniProtKB">
        <authorList>
            <consortium name="WormBaseParasite"/>
        </authorList>
    </citation>
    <scope>IDENTIFICATION</scope>
</reference>
<accession>A0A0R3WR06</accession>
<sequence length="392" mass="42098">MQQTASLFVVKLDRHTSSLTVAKEEQKDSLSFPLDSSLKPALCPLSSVITASDTASLITESPDSQPTSGYQRSAVITELQATFTPEMAYITYIPLCRLAAVELKCGRIGNNFSAFLSSLTPNAGFESPFKLYVGGSHIESSLYNINHIHSLVRQHEASLHGSDNGTTGPTGRVKVTINTEYEAKLVASSSVSKSAVTHLHGEWVEYFRAKVETCPSLPVSPLVCGPPRLLKFIGKHLVTFSGALLFLPVAMRTTCTTFVPGHNGAVRSITPLVNENSFVTTSNDHNVLLYSLTSARESAAVALVASYASRRTVSDSGAFSDRLLGVQSPPSVVASPATQLTPVAPSLVFTGHRRAVFASAYLHFERLVASLDPSLLLLWDPVTGQKVFFVIG</sequence>
<name>A0A0R3WR06_HYDTA</name>
<dbReference type="EMBL" id="UYWX01002031">
    <property type="protein sequence ID" value="VDM22118.1"/>
    <property type="molecule type" value="Genomic_DNA"/>
</dbReference>
<proteinExistence type="predicted"/>
<dbReference type="GO" id="GO:0035973">
    <property type="term" value="P:aggrephagy"/>
    <property type="evidence" value="ECO:0007669"/>
    <property type="project" value="TreeGrafter"/>
</dbReference>
<organism evidence="3">
    <name type="scientific">Hydatigena taeniaeformis</name>
    <name type="common">Feline tapeworm</name>
    <name type="synonym">Taenia taeniaeformis</name>
    <dbReference type="NCBI Taxonomy" id="6205"/>
    <lineage>
        <taxon>Eukaryota</taxon>
        <taxon>Metazoa</taxon>
        <taxon>Spiralia</taxon>
        <taxon>Lophotrochozoa</taxon>
        <taxon>Platyhelminthes</taxon>
        <taxon>Cestoda</taxon>
        <taxon>Eucestoda</taxon>
        <taxon>Cyclophyllidea</taxon>
        <taxon>Taeniidae</taxon>
        <taxon>Hydatigera</taxon>
    </lineage>
</organism>
<dbReference type="AlphaFoldDB" id="A0A0R3WR06"/>
<protein>
    <submittedName>
        <fullName evidence="3">WD_REPEATS_REGION domain-containing protein</fullName>
    </submittedName>
</protein>
<evidence type="ECO:0000313" key="1">
    <source>
        <dbReference type="EMBL" id="VDM22118.1"/>
    </source>
</evidence>
<dbReference type="STRING" id="6205.A0A0R3WR06"/>
<dbReference type="InterPro" id="IPR001680">
    <property type="entry name" value="WD40_rpt"/>
</dbReference>